<dbReference type="InterPro" id="IPR002182">
    <property type="entry name" value="NB-ARC"/>
</dbReference>
<dbReference type="PANTHER" id="PTHR36766:SF51">
    <property type="entry name" value="DISEASE RESISTANCE RPP13-LIKE PROTEIN 1"/>
    <property type="match status" value="1"/>
</dbReference>
<gene>
    <name evidence="11" type="ORF">SLEP1_g672</name>
</gene>
<feature type="domain" description="NB-ARC" evidence="6">
    <location>
        <begin position="185"/>
        <end position="355"/>
    </location>
</feature>
<dbReference type="GO" id="GO:0051707">
    <property type="term" value="P:response to other organism"/>
    <property type="evidence" value="ECO:0007669"/>
    <property type="project" value="UniProtKB-ARBA"/>
</dbReference>
<dbReference type="Pfam" id="PF23559">
    <property type="entry name" value="WHD_DRP"/>
    <property type="match status" value="1"/>
</dbReference>
<accession>A0AAV5HBA4</accession>
<dbReference type="InterPro" id="IPR036388">
    <property type="entry name" value="WH-like_DNA-bd_sf"/>
</dbReference>
<dbReference type="FunFam" id="1.10.10.10:FF:000322">
    <property type="entry name" value="Probable disease resistance protein At1g63360"/>
    <property type="match status" value="1"/>
</dbReference>
<dbReference type="SUPFAM" id="SSF52058">
    <property type="entry name" value="L domain-like"/>
    <property type="match status" value="1"/>
</dbReference>
<evidence type="ECO:0000256" key="3">
    <source>
        <dbReference type="ARBA" id="ARBA00022741"/>
    </source>
</evidence>
<evidence type="ECO:0000259" key="8">
    <source>
        <dbReference type="Pfam" id="PF23559"/>
    </source>
</evidence>
<dbReference type="SUPFAM" id="SSF52047">
    <property type="entry name" value="RNI-like"/>
    <property type="match status" value="1"/>
</dbReference>
<comment type="caution">
    <text evidence="11">The sequence shown here is derived from an EMBL/GenBank/DDBJ whole genome shotgun (WGS) entry which is preliminary data.</text>
</comment>
<keyword evidence="12" id="KW-1185">Reference proteome</keyword>
<dbReference type="EMBL" id="BPVZ01000001">
    <property type="protein sequence ID" value="GKU86103.1"/>
    <property type="molecule type" value="Genomic_DNA"/>
</dbReference>
<feature type="domain" description="Zer-1-like leucine-rich repeats region" evidence="9">
    <location>
        <begin position="620"/>
        <end position="681"/>
    </location>
</feature>
<reference evidence="11 12" key="1">
    <citation type="journal article" date="2021" name="Commun. Biol.">
        <title>The genome of Shorea leprosula (Dipterocarpaceae) highlights the ecological relevance of drought in aseasonal tropical rainforests.</title>
        <authorList>
            <person name="Ng K.K.S."/>
            <person name="Kobayashi M.J."/>
            <person name="Fawcett J.A."/>
            <person name="Hatakeyama M."/>
            <person name="Paape T."/>
            <person name="Ng C.H."/>
            <person name="Ang C.C."/>
            <person name="Tnah L.H."/>
            <person name="Lee C.T."/>
            <person name="Nishiyama T."/>
            <person name="Sese J."/>
            <person name="O'Brien M.J."/>
            <person name="Copetti D."/>
            <person name="Mohd Noor M.I."/>
            <person name="Ong R.C."/>
            <person name="Putra M."/>
            <person name="Sireger I.Z."/>
            <person name="Indrioko S."/>
            <person name="Kosugi Y."/>
            <person name="Izuno A."/>
            <person name="Isagi Y."/>
            <person name="Lee S.L."/>
            <person name="Shimizu K.K."/>
        </authorList>
    </citation>
    <scope>NUCLEOTIDE SEQUENCE [LARGE SCALE GENOMIC DNA]</scope>
    <source>
        <strain evidence="11">214</strain>
    </source>
</reference>
<dbReference type="Gene3D" id="1.10.10.10">
    <property type="entry name" value="Winged helix-like DNA-binding domain superfamily/Winged helix DNA-binding domain"/>
    <property type="match status" value="1"/>
</dbReference>
<dbReference type="Gene3D" id="3.40.50.300">
    <property type="entry name" value="P-loop containing nucleotide triphosphate hydrolases"/>
    <property type="match status" value="1"/>
</dbReference>
<dbReference type="Gene3D" id="1.10.8.430">
    <property type="entry name" value="Helical domain of apoptotic protease-activating factors"/>
    <property type="match status" value="1"/>
</dbReference>
<dbReference type="Gene3D" id="3.80.10.10">
    <property type="entry name" value="Ribonuclease Inhibitor"/>
    <property type="match status" value="3"/>
</dbReference>
<evidence type="ECO:0000259" key="10">
    <source>
        <dbReference type="Pfam" id="PF25019"/>
    </source>
</evidence>
<dbReference type="InterPro" id="IPR058922">
    <property type="entry name" value="WHD_DRP"/>
</dbReference>
<feature type="domain" description="Disease resistance protein winged helix" evidence="8">
    <location>
        <begin position="443"/>
        <end position="512"/>
    </location>
</feature>
<dbReference type="Pfam" id="PF25019">
    <property type="entry name" value="LRR_R13L1-DRL21"/>
    <property type="match status" value="1"/>
</dbReference>
<keyword evidence="5" id="KW-0067">ATP-binding</keyword>
<dbReference type="Pfam" id="PF25013">
    <property type="entry name" value="LRR_Zer-1"/>
    <property type="match status" value="1"/>
</dbReference>
<dbReference type="FunFam" id="3.40.50.300:FF:001091">
    <property type="entry name" value="Probable disease resistance protein At1g61300"/>
    <property type="match status" value="1"/>
</dbReference>
<dbReference type="InterPro" id="IPR056845">
    <property type="entry name" value="LRR_Zer-1"/>
</dbReference>
<keyword evidence="3" id="KW-0547">Nucleotide-binding</keyword>
<evidence type="ECO:0000256" key="5">
    <source>
        <dbReference type="ARBA" id="ARBA00022840"/>
    </source>
</evidence>
<organism evidence="11 12">
    <name type="scientific">Rubroshorea leprosula</name>
    <dbReference type="NCBI Taxonomy" id="152421"/>
    <lineage>
        <taxon>Eukaryota</taxon>
        <taxon>Viridiplantae</taxon>
        <taxon>Streptophyta</taxon>
        <taxon>Embryophyta</taxon>
        <taxon>Tracheophyta</taxon>
        <taxon>Spermatophyta</taxon>
        <taxon>Magnoliopsida</taxon>
        <taxon>eudicotyledons</taxon>
        <taxon>Gunneridae</taxon>
        <taxon>Pentapetalae</taxon>
        <taxon>rosids</taxon>
        <taxon>malvids</taxon>
        <taxon>Malvales</taxon>
        <taxon>Dipterocarpaceae</taxon>
        <taxon>Rubroshorea</taxon>
    </lineage>
</organism>
<name>A0AAV5HBA4_9ROSI</name>
<evidence type="ECO:0000259" key="9">
    <source>
        <dbReference type="Pfam" id="PF25013"/>
    </source>
</evidence>
<dbReference type="Proteomes" id="UP001054252">
    <property type="component" value="Unassembled WGS sequence"/>
</dbReference>
<evidence type="ECO:0000313" key="11">
    <source>
        <dbReference type="EMBL" id="GKU86103.1"/>
    </source>
</evidence>
<keyword evidence="1" id="KW-0433">Leucine-rich repeat</keyword>
<dbReference type="Pfam" id="PF00931">
    <property type="entry name" value="NB-ARC"/>
    <property type="match status" value="1"/>
</dbReference>
<evidence type="ECO:0000256" key="1">
    <source>
        <dbReference type="ARBA" id="ARBA00022614"/>
    </source>
</evidence>
<evidence type="ECO:0000256" key="4">
    <source>
        <dbReference type="ARBA" id="ARBA00022821"/>
    </source>
</evidence>
<feature type="domain" description="R13L1/DRL21-like LRR repeat region" evidence="10">
    <location>
        <begin position="713"/>
        <end position="840"/>
    </location>
</feature>
<evidence type="ECO:0000259" key="6">
    <source>
        <dbReference type="Pfam" id="PF00931"/>
    </source>
</evidence>
<evidence type="ECO:0008006" key="13">
    <source>
        <dbReference type="Google" id="ProtNLM"/>
    </source>
</evidence>
<dbReference type="Pfam" id="PF18052">
    <property type="entry name" value="Rx_N"/>
    <property type="match status" value="1"/>
</dbReference>
<protein>
    <recommendedName>
        <fullName evidence="13">Disease resistance RPP13-like protein 1</fullName>
    </recommendedName>
</protein>
<dbReference type="GO" id="GO:0043531">
    <property type="term" value="F:ADP binding"/>
    <property type="evidence" value="ECO:0007669"/>
    <property type="project" value="InterPro"/>
</dbReference>
<sequence length="1306" mass="147549">MMEAIGTTALSVSLEWLIKYLGSKSSGWWNSQSQVRDDLENWKCFLPILCAVLDDAQMRQTANLAVEMWLSDLRDVAYDMEDVLDGLEADERRKKLTAKTDQPSTGKARKLIPMCCTGFNQDDLILNREAVSMIKEISVRLERIVREKEALDLNVGEARSSVAAPRWEPITTTTWLPEPHVYGREGDKDAILQKVLNDEDGDENPCVIPIVGMGGLGKTTLARLVYNDAELEGVFEPKAWVCVSDEFDILRITRSILEQITQNKCDSEDPSVLQGKVNNMLSGKKFLLVLDDVWSEDYCCWDVLQRVFVSAAVGSKIIVTSRIEGVARTMRASDRIYRLKVLPEDQCLSLLARHALGRENFDAHLKLKDIGVAIVKKCKGLPLAIKTLGGLLCGELNPDKWVNLAKSEMWELPEGRSHILPALRLSYHHLPAHLKRCFAYCAIFPKDHEFRKDDLILLWMAEGFIKQQQNGARQIKDMGDQYFCDLISRGLFQQSSHNQSHFVMHDLVHDLAQYVAGETCCNFGNLIESEKMEVNFEKARHASCPITFYGVGYSKMSRFLQNPNNWFLQNPNNLRTFLVLAHGGSYLLIDGFYQEFIQKLRCPRVLSLYDWRISELPNSIEKLKHLRYIDLSRSALQSLPSSVSSLVYLQTMILYNCNKIRELPAGIVDLVDLHHLDIRGTSSLQKMPPLMGNLKNLLMLPKFIVGESGGLRLKELSNLKDLRGKLLIKDLHNVSDIQDAPKANLCKIKGLEKLTLAWTNDFQISRDESYELQVLSQLKPHYNLKRFKIDSYGGLEFPSWIGNPSFSKLECLKLYDCKRSTLLPRLGQLPQLMRLEINGCPQLAYSPVSLPALQQLYLHDCKEAVLRSVFDSTSLTKLRISRISELTWLPRSITQNMTALETLEIEACGELTFLLKDGDSLSSFSSLKGMRIYDCPLLISLTDLLPLTLETLTIVNCDNLELLPNGLHSLTSLKELHIRGCKKFVGFLVTDFPLYLQTLFLIHLEALESLPEELMMTTKELFIQRCPRLKSFLTVELLSRLKESTAENSEKSEFLGKGDDRNTVTVNLEGTSISGMGKSNFPIDCKHNLSRLCFLKIKGCKSLASLPERLLSTSTLITLEISGCDNFESLPNGMYNCTSLQELVIRNCPGIVSIAGGGLPPNLKWLVIDCEGLKQSMLEWGLDRLTSLEKFQIHWICPPDDLLPTSLKTLTIERVGNLESISKGLLQNLASLRELRFNDCPNLKTLPKEGLPPSLEVFEMKDCPFLEQRCLKEKGDYWPLVSNIREINTPSIGLRYPTTSSACSSS</sequence>
<dbReference type="InterPro" id="IPR056789">
    <property type="entry name" value="LRR_R13L1-DRL21"/>
</dbReference>
<dbReference type="PANTHER" id="PTHR36766">
    <property type="entry name" value="PLANT BROAD-SPECTRUM MILDEW RESISTANCE PROTEIN RPW8"/>
    <property type="match status" value="1"/>
</dbReference>
<dbReference type="InterPro" id="IPR041118">
    <property type="entry name" value="Rx_N"/>
</dbReference>
<dbReference type="Gene3D" id="1.20.5.4130">
    <property type="match status" value="1"/>
</dbReference>
<evidence type="ECO:0000259" key="7">
    <source>
        <dbReference type="Pfam" id="PF18052"/>
    </source>
</evidence>
<keyword evidence="2" id="KW-0677">Repeat</keyword>
<dbReference type="InterPro" id="IPR027417">
    <property type="entry name" value="P-loop_NTPase"/>
</dbReference>
<dbReference type="GO" id="GO:0005524">
    <property type="term" value="F:ATP binding"/>
    <property type="evidence" value="ECO:0007669"/>
    <property type="project" value="UniProtKB-KW"/>
</dbReference>
<dbReference type="InterPro" id="IPR042197">
    <property type="entry name" value="Apaf_helical"/>
</dbReference>
<proteinExistence type="predicted"/>
<dbReference type="GO" id="GO:0006952">
    <property type="term" value="P:defense response"/>
    <property type="evidence" value="ECO:0007669"/>
    <property type="project" value="UniProtKB-KW"/>
</dbReference>
<feature type="domain" description="Disease resistance N-terminal" evidence="7">
    <location>
        <begin position="14"/>
        <end position="99"/>
    </location>
</feature>
<dbReference type="PRINTS" id="PR00364">
    <property type="entry name" value="DISEASERSIST"/>
</dbReference>
<evidence type="ECO:0000256" key="2">
    <source>
        <dbReference type="ARBA" id="ARBA00022737"/>
    </source>
</evidence>
<dbReference type="SUPFAM" id="SSF52540">
    <property type="entry name" value="P-loop containing nucleoside triphosphate hydrolases"/>
    <property type="match status" value="1"/>
</dbReference>
<evidence type="ECO:0000313" key="12">
    <source>
        <dbReference type="Proteomes" id="UP001054252"/>
    </source>
</evidence>
<keyword evidence="4" id="KW-0611">Plant defense</keyword>
<dbReference type="InterPro" id="IPR032675">
    <property type="entry name" value="LRR_dom_sf"/>
</dbReference>